<dbReference type="InterPro" id="IPR029058">
    <property type="entry name" value="AB_hydrolase_fold"/>
</dbReference>
<feature type="region of interest" description="Disordered" evidence="2">
    <location>
        <begin position="1556"/>
        <end position="1612"/>
    </location>
</feature>
<name>A0AA40K8J6_9PEZI</name>
<dbReference type="Gene3D" id="3.40.50.1820">
    <property type="entry name" value="alpha/beta hydrolase"/>
    <property type="match status" value="1"/>
</dbReference>
<evidence type="ECO:0000259" key="4">
    <source>
        <dbReference type="Pfam" id="PF24883"/>
    </source>
</evidence>
<feature type="compositionally biased region" description="Basic and acidic residues" evidence="2">
    <location>
        <begin position="1556"/>
        <end position="1575"/>
    </location>
</feature>
<feature type="compositionally biased region" description="Low complexity" evidence="2">
    <location>
        <begin position="19"/>
        <end position="30"/>
    </location>
</feature>
<gene>
    <name evidence="5" type="ORF">B0T18DRAFT_365857</name>
</gene>
<protein>
    <recommendedName>
        <fullName evidence="7">NACHT domain-containing protein</fullName>
    </recommendedName>
</protein>
<feature type="domain" description="Nephrocystin 3-like N-terminal" evidence="4">
    <location>
        <begin position="340"/>
        <end position="504"/>
    </location>
</feature>
<dbReference type="PANTHER" id="PTHR10039">
    <property type="entry name" value="AMELOGENIN"/>
    <property type="match status" value="1"/>
</dbReference>
<dbReference type="Gene3D" id="2.130.10.10">
    <property type="entry name" value="YVTN repeat-like/Quinoprotein amine dehydrogenase"/>
    <property type="match status" value="2"/>
</dbReference>
<proteinExistence type="predicted"/>
<dbReference type="EMBL" id="JAUKUD010000003">
    <property type="protein sequence ID" value="KAK0749954.1"/>
    <property type="molecule type" value="Genomic_DNA"/>
</dbReference>
<dbReference type="Gene3D" id="3.40.50.300">
    <property type="entry name" value="P-loop containing nucleotide triphosphate hydrolases"/>
    <property type="match status" value="1"/>
</dbReference>
<dbReference type="InterPro" id="IPR056884">
    <property type="entry name" value="NPHP3-like_N"/>
</dbReference>
<comment type="caution">
    <text evidence="5">The sequence shown here is derived from an EMBL/GenBank/DDBJ whole genome shotgun (WGS) entry which is preliminary data.</text>
</comment>
<dbReference type="SUPFAM" id="SSF52540">
    <property type="entry name" value="P-loop containing nucleoside triphosphate hydrolases"/>
    <property type="match status" value="1"/>
</dbReference>
<dbReference type="SMART" id="SM00320">
    <property type="entry name" value="WD40"/>
    <property type="match status" value="3"/>
</dbReference>
<dbReference type="Pfam" id="PF24883">
    <property type="entry name" value="NPHP3_N"/>
    <property type="match status" value="1"/>
</dbReference>
<reference evidence="5" key="1">
    <citation type="submission" date="2023-06" db="EMBL/GenBank/DDBJ databases">
        <title>Genome-scale phylogeny and comparative genomics of the fungal order Sordariales.</title>
        <authorList>
            <consortium name="Lawrence Berkeley National Laboratory"/>
            <person name="Hensen N."/>
            <person name="Bonometti L."/>
            <person name="Westerberg I."/>
            <person name="Brannstrom I.O."/>
            <person name="Guillou S."/>
            <person name="Cros-Aarteil S."/>
            <person name="Calhoun S."/>
            <person name="Haridas S."/>
            <person name="Kuo A."/>
            <person name="Mondo S."/>
            <person name="Pangilinan J."/>
            <person name="Riley R."/>
            <person name="LaButti K."/>
            <person name="Andreopoulos B."/>
            <person name="Lipzen A."/>
            <person name="Chen C."/>
            <person name="Yanf M."/>
            <person name="Daum C."/>
            <person name="Ng V."/>
            <person name="Clum A."/>
            <person name="Steindorff A."/>
            <person name="Ohm R."/>
            <person name="Martin F."/>
            <person name="Silar P."/>
            <person name="Natvig D."/>
            <person name="Lalanne C."/>
            <person name="Gautier V."/>
            <person name="Ament-velasquez S.L."/>
            <person name="Kruys A."/>
            <person name="Hutchinson M.I."/>
            <person name="Powell A.J."/>
            <person name="Barry K."/>
            <person name="Miller A.N."/>
            <person name="Grigoriev I.V."/>
            <person name="Debuchy R."/>
            <person name="Gladieux P."/>
            <person name="Thoren M.H."/>
            <person name="Johannesson H."/>
        </authorList>
    </citation>
    <scope>NUCLEOTIDE SEQUENCE</scope>
    <source>
        <strain evidence="5">SMH3187-1</strain>
    </source>
</reference>
<dbReference type="InterPro" id="IPR015943">
    <property type="entry name" value="WD40/YVTN_repeat-like_dom_sf"/>
</dbReference>
<dbReference type="InterPro" id="IPR001680">
    <property type="entry name" value="WD40_rpt"/>
</dbReference>
<sequence length="1612" mass="177935">MATPDQLTRISTSVKSKTTRSFLSRTLTRRPANGEDQAQHDAPKGPLGLTTLSEPDPAVPVTADIVFVHGLNGGSQSTWSKDNRASHFWPKEWLPIDDAFHDVRIHSFGYPSGLAQESVLNVRDFSSSLLAAVRDSPSMNERMGGLVTKLAYILGRQNPAFKSVVDRVCSIFFLATPHQGAAIAQTLSNLLAIVPGSGARPFVNDLLPLSPVLQSINEDFPLVCGELQLFSFYETRPISLGLRKLLVVEKTNAVMNLANERRTLLDADHRTAAKYASPNESAYLAVRNALATVVSAQRSATNARKRSLAQEELAILNRFLGVSDAPEDDIMTLDSVRLTGSGEWLAEKSSYKAWRGTSDSSKNFLWLQGRPGAGKSVLAGRVINELRNASADCSFFFFQALDNTKATANACLRSLAWQMARLHHEIASRLLELLKEFEDGPIDKMDHQPVWRRIFLSGILKLRLDRPQFWVIDGMDECRGSADMVQFLLRAQEHWPLSIIVTCRDPVEIHLTTATNANIHTEAILDDDTKQDISLFVRSNMQRLPCPKSEQWPDSSTIASHIVNNSGGCFLWASLVCSELREVASEREIDQVLGSVPSDMDALYSRILEAMSNAKWGKDVAKAFIVWTTYAFRPLTTVEIQEPIEIETGGKISSNTEDVIAKCCGSFLFVDKYAKVQFIHLTAREFLIQKGNQTTFTVTKTEGHRRLAAACLQALTTSEMAAPRTRRLRSTQATWPATPFVLGYASSYLFQHLNHVSPTDSDIFEKLAKFLESPSLLCWIEFHARNGNLQTVYQAGITINSLLHRRAAHSPPLGLARGNQRLLMLEKWGDDLIYLVTKFGTRLRHFPKVIHHLIPAFAPADSAIRATFANPLRGISVHGLSQRGWDDCLTTITFPKGSKPNTVVAGPGYFAIGMMHAAGNIAVYDDSIFQEACLLHHGEPVWRLAFSSCGGLLASAGAKSVRIWSTGEGKEVSHFNISSLCLALAFAEEDRVLLVATRRNQVVVWDIRTERFYRDEPMTWTTDLGEHSQGRDPTSATFGTCLGLLSVNYKGQDIFLWDYIDERVFDVYEKETGSVTNFGSHKLGKGGTTVRATVFSQALGTHLLAAAYNDGDMYVYDTDDPSPIASVEGANTALFSSSPNGGTLAAVDSYGNLTLFDFETLRALYGVRFDTPIPLKGLVFTADSRRFIEIRGAQCRVWQPAVLLRTDLQEEEKSDTISASTSLQEVHVKKSDAQVVNISAIVCLQSSNAVFYAMEDGSVHVCDLTGETETQLLFVQTQGVPIHILAVDEDAHPLADARILADVIRRQVPKQRRTTWEVQEPLIENPLQKLQKLRPLGAPLKQIFVSGKHSRLFLCAETLDILFAISNKGGGAWEAQLPGLQTPRWAVHPTDKDLLVRMEDSGFGIYSWQKLEHIRSIAVYVEGTFCRLTPLNYSLHFITSSLSSDPAKAQWQLWNLQSLSTASGHPTTSAIPDTAIIEVVIGTFASRLVFYTTDSWIASFDIAQPTPESLIRHFFIPADWVSAGRTLVMGVGRGGEILFAKGKELAVVKRGLEGTEEPGGRVELRQESLQPERRGLSLRARVSEPVGGTGPRRTLGGGSGARPGLGEERTSR</sequence>
<feature type="domain" description="GPI inositol-deacylase winged helix" evidence="3">
    <location>
        <begin position="608"/>
        <end position="698"/>
    </location>
</feature>
<evidence type="ECO:0008006" key="7">
    <source>
        <dbReference type="Google" id="ProtNLM"/>
    </source>
</evidence>
<dbReference type="SUPFAM" id="SSF50978">
    <property type="entry name" value="WD40 repeat-like"/>
    <property type="match status" value="2"/>
</dbReference>
<evidence type="ECO:0000256" key="2">
    <source>
        <dbReference type="SAM" id="MobiDB-lite"/>
    </source>
</evidence>
<evidence type="ECO:0000313" key="5">
    <source>
        <dbReference type="EMBL" id="KAK0749954.1"/>
    </source>
</evidence>
<keyword evidence="6" id="KW-1185">Reference proteome</keyword>
<organism evidence="5 6">
    <name type="scientific">Schizothecium vesticola</name>
    <dbReference type="NCBI Taxonomy" id="314040"/>
    <lineage>
        <taxon>Eukaryota</taxon>
        <taxon>Fungi</taxon>
        <taxon>Dikarya</taxon>
        <taxon>Ascomycota</taxon>
        <taxon>Pezizomycotina</taxon>
        <taxon>Sordariomycetes</taxon>
        <taxon>Sordariomycetidae</taxon>
        <taxon>Sordariales</taxon>
        <taxon>Schizotheciaceae</taxon>
        <taxon>Schizothecium</taxon>
    </lineage>
</organism>
<dbReference type="InterPro" id="IPR027417">
    <property type="entry name" value="P-loop_NTPase"/>
</dbReference>
<evidence type="ECO:0000259" key="3">
    <source>
        <dbReference type="Pfam" id="PF22939"/>
    </source>
</evidence>
<evidence type="ECO:0000256" key="1">
    <source>
        <dbReference type="ARBA" id="ARBA00022737"/>
    </source>
</evidence>
<dbReference type="SUPFAM" id="SSF53474">
    <property type="entry name" value="alpha/beta-Hydrolases"/>
    <property type="match status" value="1"/>
</dbReference>
<dbReference type="PANTHER" id="PTHR10039:SF16">
    <property type="entry name" value="GPI INOSITOL-DEACYLASE"/>
    <property type="match status" value="1"/>
</dbReference>
<feature type="compositionally biased region" description="Gly residues" evidence="2">
    <location>
        <begin position="1587"/>
        <end position="1603"/>
    </location>
</feature>
<dbReference type="InterPro" id="IPR036322">
    <property type="entry name" value="WD40_repeat_dom_sf"/>
</dbReference>
<dbReference type="InterPro" id="IPR054471">
    <property type="entry name" value="GPIID_WHD"/>
</dbReference>
<feature type="region of interest" description="Disordered" evidence="2">
    <location>
        <begin position="1"/>
        <end position="50"/>
    </location>
</feature>
<feature type="compositionally biased region" description="Polar residues" evidence="2">
    <location>
        <begin position="1"/>
        <end position="16"/>
    </location>
</feature>
<dbReference type="Proteomes" id="UP001172155">
    <property type="component" value="Unassembled WGS sequence"/>
</dbReference>
<accession>A0AA40K8J6</accession>
<dbReference type="Pfam" id="PF22939">
    <property type="entry name" value="WHD_GPIID"/>
    <property type="match status" value="1"/>
</dbReference>
<evidence type="ECO:0000313" key="6">
    <source>
        <dbReference type="Proteomes" id="UP001172155"/>
    </source>
</evidence>
<keyword evidence="1" id="KW-0677">Repeat</keyword>